<sequence length="468" mass="53803">MSILVTLPYFHGLLPREEIGELLVKTGDFILRFTEPSSDGVKLPVLSIRTDHGLHHVMFVKSKDYPGKYELGTMIDTVPNIIEFYLEKGCKMFNRDVSIKRAIGRQSWEFMMEDVEILKPLGQGAFGEVRLGKLRLPDGKKIDVAVKLAMSQTLNKDQIREYMNEARIMRRLNHPHVVRYHGVCVLKEPLMIIMELAEDGALENLIKKANGSISIEKKMEMCLQAAWGLEYLHDYSIIHRDIAARNCLYGDGKVKLSDFGLARYGTYYKLTNKKKQPIRWLAPEAFSGHFYTKSDVYSFGVLCWEIFTDCAVEPYRGLTVVEIIKLVKSGERLELPSTVPSSYAEVIKNHCWTHDVHERWTISEVVSHWYPILYPEEAKIKKPMKGKPSKPQKISPSPSNVEGSQPSSDLPSEKRKKKHKRPNMSQQSDSDDFKKQGEANNPQKEMLRNFARNRARCLRKSRKSEKDK</sequence>
<evidence type="ECO:0000313" key="1">
    <source>
        <dbReference type="Proteomes" id="UP000887576"/>
    </source>
</evidence>
<reference evidence="2" key="1">
    <citation type="submission" date="2022-11" db="UniProtKB">
        <authorList>
            <consortium name="WormBaseParasite"/>
        </authorList>
    </citation>
    <scope>IDENTIFICATION</scope>
</reference>
<dbReference type="Proteomes" id="UP000887576">
    <property type="component" value="Unplaced"/>
</dbReference>
<accession>A0AC34QIY3</accession>
<protein>
    <submittedName>
        <fullName evidence="2">Tyrosine-protein kinase</fullName>
    </submittedName>
</protein>
<name>A0AC34QIY3_9BILA</name>
<evidence type="ECO:0000313" key="2">
    <source>
        <dbReference type="WBParaSite" id="JU765_v2.g1681.t1"/>
    </source>
</evidence>
<dbReference type="WBParaSite" id="JU765_v2.g1681.t1">
    <property type="protein sequence ID" value="JU765_v2.g1681.t1"/>
    <property type="gene ID" value="JU765_v2.g1681"/>
</dbReference>
<organism evidence="1 2">
    <name type="scientific">Panagrolaimus sp. JU765</name>
    <dbReference type="NCBI Taxonomy" id="591449"/>
    <lineage>
        <taxon>Eukaryota</taxon>
        <taxon>Metazoa</taxon>
        <taxon>Ecdysozoa</taxon>
        <taxon>Nematoda</taxon>
        <taxon>Chromadorea</taxon>
        <taxon>Rhabditida</taxon>
        <taxon>Tylenchina</taxon>
        <taxon>Panagrolaimomorpha</taxon>
        <taxon>Panagrolaimoidea</taxon>
        <taxon>Panagrolaimidae</taxon>
        <taxon>Panagrolaimus</taxon>
    </lineage>
</organism>
<proteinExistence type="predicted"/>